<gene>
    <name evidence="2" type="ORF">Prum_009100</name>
</gene>
<dbReference type="EMBL" id="BLPG01000001">
    <property type="protein sequence ID" value="GFJ87268.1"/>
    <property type="molecule type" value="Genomic_DNA"/>
</dbReference>
<keyword evidence="3" id="KW-1185">Reference proteome</keyword>
<sequence>MAGWPPVAASAGRTPAERVARNEGSGNVLARHPSRVECRIGHIGYTRTRIAPYAPSNDPDRRCAFPQTHNRNTDAAGRAPNVNIPHANPQPQIVWAAAAQANAAAKPAVQSPHITTGWAKMLDPVEGVRGARRQAAAWLGARATTPRLNRWAQVYDARSTQ</sequence>
<dbReference type="Proteomes" id="UP000482960">
    <property type="component" value="Unassembled WGS sequence"/>
</dbReference>
<comment type="caution">
    <text evidence="2">The sequence shown here is derived from an EMBL/GenBank/DDBJ whole genome shotgun (WGS) entry which is preliminary data.</text>
</comment>
<proteinExistence type="predicted"/>
<evidence type="ECO:0000313" key="3">
    <source>
        <dbReference type="Proteomes" id="UP000482960"/>
    </source>
</evidence>
<name>A0A6V8KX72_9ACTN</name>
<organism evidence="2 3">
    <name type="scientific">Phytohabitans rumicis</name>
    <dbReference type="NCBI Taxonomy" id="1076125"/>
    <lineage>
        <taxon>Bacteria</taxon>
        <taxon>Bacillati</taxon>
        <taxon>Actinomycetota</taxon>
        <taxon>Actinomycetes</taxon>
        <taxon>Micromonosporales</taxon>
        <taxon>Micromonosporaceae</taxon>
    </lineage>
</organism>
<evidence type="ECO:0000313" key="2">
    <source>
        <dbReference type="EMBL" id="GFJ87268.1"/>
    </source>
</evidence>
<protein>
    <submittedName>
        <fullName evidence="2">Uncharacterized protein</fullName>
    </submittedName>
</protein>
<reference evidence="2 3" key="2">
    <citation type="submission" date="2020-03" db="EMBL/GenBank/DDBJ databases">
        <authorList>
            <person name="Ichikawa N."/>
            <person name="Kimura A."/>
            <person name="Kitahashi Y."/>
            <person name="Uohara A."/>
        </authorList>
    </citation>
    <scope>NUCLEOTIDE SEQUENCE [LARGE SCALE GENOMIC DNA]</scope>
    <source>
        <strain evidence="2 3">NBRC 108638</strain>
    </source>
</reference>
<reference evidence="2 3" key="1">
    <citation type="submission" date="2020-03" db="EMBL/GenBank/DDBJ databases">
        <title>Whole genome shotgun sequence of Phytohabitans rumicis NBRC 108638.</title>
        <authorList>
            <person name="Komaki H."/>
            <person name="Tamura T."/>
        </authorList>
    </citation>
    <scope>NUCLEOTIDE SEQUENCE [LARGE SCALE GENOMIC DNA]</scope>
    <source>
        <strain evidence="2 3">NBRC 108638</strain>
    </source>
</reference>
<feature type="region of interest" description="Disordered" evidence="1">
    <location>
        <begin position="1"/>
        <end position="28"/>
    </location>
</feature>
<dbReference type="AlphaFoldDB" id="A0A6V8KX72"/>
<accession>A0A6V8KX72</accession>
<evidence type="ECO:0000256" key="1">
    <source>
        <dbReference type="SAM" id="MobiDB-lite"/>
    </source>
</evidence>